<keyword evidence="4" id="KW-1185">Reference proteome</keyword>
<name>A0AA37XCM4_9MICO</name>
<reference evidence="3" key="1">
    <citation type="journal article" date="2014" name="Int. J. Syst. Evol. Microbiol.">
        <title>Complete genome sequence of Corynebacterium casei LMG S-19264T (=DSM 44701T), isolated from a smear-ripened cheese.</title>
        <authorList>
            <consortium name="US DOE Joint Genome Institute (JGI-PGF)"/>
            <person name="Walter F."/>
            <person name="Albersmeier A."/>
            <person name="Kalinowski J."/>
            <person name="Ruckert C."/>
        </authorList>
    </citation>
    <scope>NUCLEOTIDE SEQUENCE</scope>
    <source>
        <strain evidence="3">NBRC 112290</strain>
    </source>
</reference>
<evidence type="ECO:0008006" key="5">
    <source>
        <dbReference type="Google" id="ProtNLM"/>
    </source>
</evidence>
<dbReference type="Gene3D" id="2.50.20.20">
    <property type="match status" value="1"/>
</dbReference>
<evidence type="ECO:0000313" key="4">
    <source>
        <dbReference type="Proteomes" id="UP001157161"/>
    </source>
</evidence>
<keyword evidence="2" id="KW-0732">Signal</keyword>
<accession>A0AA37XCM4</accession>
<dbReference type="InterPro" id="IPR029046">
    <property type="entry name" value="LolA/LolB/LppX"/>
</dbReference>
<dbReference type="AlphaFoldDB" id="A0AA37XCM4"/>
<organism evidence="3 4">
    <name type="scientific">Litorihabitans aurantiacus</name>
    <dbReference type="NCBI Taxonomy" id="1930061"/>
    <lineage>
        <taxon>Bacteria</taxon>
        <taxon>Bacillati</taxon>
        <taxon>Actinomycetota</taxon>
        <taxon>Actinomycetes</taxon>
        <taxon>Micrococcales</taxon>
        <taxon>Beutenbergiaceae</taxon>
        <taxon>Litorihabitans</taxon>
    </lineage>
</organism>
<reference evidence="3" key="2">
    <citation type="submission" date="2023-02" db="EMBL/GenBank/DDBJ databases">
        <authorList>
            <person name="Sun Q."/>
            <person name="Mori K."/>
        </authorList>
    </citation>
    <scope>NUCLEOTIDE SEQUENCE</scope>
    <source>
        <strain evidence="3">NBRC 112290</strain>
    </source>
</reference>
<dbReference type="EMBL" id="BSUM01000001">
    <property type="protein sequence ID" value="GMA30090.1"/>
    <property type="molecule type" value="Genomic_DNA"/>
</dbReference>
<gene>
    <name evidence="3" type="ORF">GCM10025875_00820</name>
</gene>
<sequence>MRTSRTLLTIAAASALSLGLAACGSDSDEAAAPETTSSEASSSPSESASSDDTASDDVSQDAGSEATGDPSDFLDAYAQGLEDLTTASFSMTMDLMGQQTTSNGVLDYTTTPPSTEMTMDMMGQSLQMRMVDGVTYMNMGEMTQNMWAEMDPAMAGAAGAQSSDPVAQMRLLADAITGADLVGEEDVNGAPADRYSVTVDTTAMASGMGTDMGTAGLPDAITYDIWLDGEGRPVKTLMEMEVGGQATSTEIVLSNFGDDVTIEAPPADQITEMPGMGNVG</sequence>
<comment type="caution">
    <text evidence="3">The sequence shown here is derived from an EMBL/GenBank/DDBJ whole genome shotgun (WGS) entry which is preliminary data.</text>
</comment>
<evidence type="ECO:0000256" key="2">
    <source>
        <dbReference type="SAM" id="SignalP"/>
    </source>
</evidence>
<feature type="region of interest" description="Disordered" evidence="1">
    <location>
        <begin position="24"/>
        <end position="73"/>
    </location>
</feature>
<dbReference type="PROSITE" id="PS51257">
    <property type="entry name" value="PROKAR_LIPOPROTEIN"/>
    <property type="match status" value="1"/>
</dbReference>
<feature type="chain" id="PRO_5041310652" description="LppX_LprAFG lipoprotein" evidence="2">
    <location>
        <begin position="22"/>
        <end position="280"/>
    </location>
</feature>
<dbReference type="Proteomes" id="UP001157161">
    <property type="component" value="Unassembled WGS sequence"/>
</dbReference>
<proteinExistence type="predicted"/>
<protein>
    <recommendedName>
        <fullName evidence="5">LppX_LprAFG lipoprotein</fullName>
    </recommendedName>
</protein>
<feature type="compositionally biased region" description="Low complexity" evidence="1">
    <location>
        <begin position="32"/>
        <end position="52"/>
    </location>
</feature>
<evidence type="ECO:0000313" key="3">
    <source>
        <dbReference type="EMBL" id="GMA30090.1"/>
    </source>
</evidence>
<feature type="signal peptide" evidence="2">
    <location>
        <begin position="1"/>
        <end position="21"/>
    </location>
</feature>
<dbReference type="SUPFAM" id="SSF89392">
    <property type="entry name" value="Prokaryotic lipoproteins and lipoprotein localization factors"/>
    <property type="match status" value="1"/>
</dbReference>
<dbReference type="RefSeq" id="WP_284248530.1">
    <property type="nucleotide sequence ID" value="NZ_BSUM01000001.1"/>
</dbReference>
<evidence type="ECO:0000256" key="1">
    <source>
        <dbReference type="SAM" id="MobiDB-lite"/>
    </source>
</evidence>